<dbReference type="GeneID" id="54572851"/>
<dbReference type="Proteomes" id="UP000800094">
    <property type="component" value="Unassembled WGS sequence"/>
</dbReference>
<reference evidence="1" key="1">
    <citation type="journal article" date="2020" name="Stud. Mycol.">
        <title>101 Dothideomycetes genomes: a test case for predicting lifestyles and emergence of pathogens.</title>
        <authorList>
            <person name="Haridas S."/>
            <person name="Albert R."/>
            <person name="Binder M."/>
            <person name="Bloem J."/>
            <person name="Labutti K."/>
            <person name="Salamov A."/>
            <person name="Andreopoulos B."/>
            <person name="Baker S."/>
            <person name="Barry K."/>
            <person name="Bills G."/>
            <person name="Bluhm B."/>
            <person name="Cannon C."/>
            <person name="Castanera R."/>
            <person name="Culley D."/>
            <person name="Daum C."/>
            <person name="Ezra D."/>
            <person name="Gonzalez J."/>
            <person name="Henrissat B."/>
            <person name="Kuo A."/>
            <person name="Liang C."/>
            <person name="Lipzen A."/>
            <person name="Lutzoni F."/>
            <person name="Magnuson J."/>
            <person name="Mondo S."/>
            <person name="Nolan M."/>
            <person name="Ohm R."/>
            <person name="Pangilinan J."/>
            <person name="Park H.-J."/>
            <person name="Ramirez L."/>
            <person name="Alfaro M."/>
            <person name="Sun H."/>
            <person name="Tritt A."/>
            <person name="Yoshinaga Y."/>
            <person name="Zwiers L.-H."/>
            <person name="Turgeon B."/>
            <person name="Goodwin S."/>
            <person name="Spatafora J."/>
            <person name="Crous P."/>
            <person name="Grigoriev I."/>
        </authorList>
    </citation>
    <scope>NUCLEOTIDE SEQUENCE</scope>
    <source>
        <strain evidence="1">CBS 122368</strain>
    </source>
</reference>
<evidence type="ECO:0008006" key="3">
    <source>
        <dbReference type="Google" id="ProtNLM"/>
    </source>
</evidence>
<protein>
    <recommendedName>
        <fullName evidence="3">F-box domain-containing protein</fullName>
    </recommendedName>
</protein>
<organism evidence="1 2">
    <name type="scientific">Trematosphaeria pertusa</name>
    <dbReference type="NCBI Taxonomy" id="390896"/>
    <lineage>
        <taxon>Eukaryota</taxon>
        <taxon>Fungi</taxon>
        <taxon>Dikarya</taxon>
        <taxon>Ascomycota</taxon>
        <taxon>Pezizomycotina</taxon>
        <taxon>Dothideomycetes</taxon>
        <taxon>Pleosporomycetidae</taxon>
        <taxon>Pleosporales</taxon>
        <taxon>Massarineae</taxon>
        <taxon>Trematosphaeriaceae</taxon>
        <taxon>Trematosphaeria</taxon>
    </lineage>
</organism>
<dbReference type="RefSeq" id="XP_033677893.1">
    <property type="nucleotide sequence ID" value="XM_033819521.1"/>
</dbReference>
<keyword evidence="2" id="KW-1185">Reference proteome</keyword>
<evidence type="ECO:0000313" key="2">
    <source>
        <dbReference type="Proteomes" id="UP000800094"/>
    </source>
</evidence>
<evidence type="ECO:0000313" key="1">
    <source>
        <dbReference type="EMBL" id="KAF2242889.1"/>
    </source>
</evidence>
<name>A0A6A6HYC5_9PLEO</name>
<dbReference type="EMBL" id="ML987206">
    <property type="protein sequence ID" value="KAF2242889.1"/>
    <property type="molecule type" value="Genomic_DNA"/>
</dbReference>
<gene>
    <name evidence="1" type="ORF">BU26DRAFT_120735</name>
</gene>
<dbReference type="OrthoDB" id="3754373at2759"/>
<accession>A0A6A6HYC5</accession>
<dbReference type="AlphaFoldDB" id="A0A6A6HYC5"/>
<proteinExistence type="predicted"/>
<sequence>MHRPTYGDSIPNSERGAYPILRTTDSVTGCLRLCPVAAQRHKTHVPPACQFQTTPSTALLPSLVSNMALLLAPRRSAAEQPALLRLPLCIRTRIYTYIIQKDLKSPLESFPLAFVCRQIQAEFVAAYEYRVNARFRCCLGRTAQDPETTRLYAWNYHTSPWSSAIELTPSFAAKLKACKVRCTIEELGDWERRSEPGTECFKDCIRILVRTFKTSQHLHELRVSFDHFILSGKKGLLEADEVWDRLKGMCEMPALKEIEFETPGLGEDFRWRKERSAKKGKGREEWVRIVEESGNANVQVGARAPKGYGLRRGIT</sequence>